<evidence type="ECO:0000256" key="1">
    <source>
        <dbReference type="SAM" id="Phobius"/>
    </source>
</evidence>
<dbReference type="Proteomes" id="UP000037178">
    <property type="component" value="Unassembled WGS sequence"/>
</dbReference>
<keyword evidence="1" id="KW-0812">Transmembrane</keyword>
<dbReference type="STRING" id="1675527.AIOL_004493"/>
<protein>
    <submittedName>
        <fullName evidence="2">Uncharacterized protein</fullName>
    </submittedName>
</protein>
<keyword evidence="1" id="KW-1133">Transmembrane helix</keyword>
<keyword evidence="3" id="KW-1185">Reference proteome</keyword>
<keyword evidence="1" id="KW-0472">Membrane</keyword>
<comment type="caution">
    <text evidence="2">The sequence shown here is derived from an EMBL/GenBank/DDBJ whole genome shotgun (WGS) entry which is preliminary data.</text>
</comment>
<proteinExistence type="predicted"/>
<dbReference type="PATRIC" id="fig|1675527.3.peg.4701"/>
<evidence type="ECO:0000313" key="2">
    <source>
        <dbReference type="EMBL" id="KMW59511.1"/>
    </source>
</evidence>
<evidence type="ECO:0000313" key="3">
    <source>
        <dbReference type="Proteomes" id="UP000037178"/>
    </source>
</evidence>
<accession>A0A0J9EA46</accession>
<feature type="transmembrane region" description="Helical" evidence="1">
    <location>
        <begin position="26"/>
        <end position="44"/>
    </location>
</feature>
<dbReference type="EMBL" id="LFTY01000002">
    <property type="protein sequence ID" value="KMW59511.1"/>
    <property type="molecule type" value="Genomic_DNA"/>
</dbReference>
<sequence>MLLWPGTAICRRIGVDPESDMGLVRSMFNMLVYLSVALAFVWVLV</sequence>
<dbReference type="AlphaFoldDB" id="A0A0J9EA46"/>
<name>A0A0J9EA46_9RHOB</name>
<gene>
    <name evidence="2" type="ORF">AIOL_004493</name>
</gene>
<organism evidence="2 3">
    <name type="scientific">Candidatus Rhodobacter oscarellae</name>
    <dbReference type="NCBI Taxonomy" id="1675527"/>
    <lineage>
        <taxon>Bacteria</taxon>
        <taxon>Pseudomonadati</taxon>
        <taxon>Pseudomonadota</taxon>
        <taxon>Alphaproteobacteria</taxon>
        <taxon>Rhodobacterales</taxon>
        <taxon>Rhodobacter group</taxon>
        <taxon>Rhodobacter</taxon>
    </lineage>
</organism>
<reference evidence="2 3" key="1">
    <citation type="submission" date="2015-06" db="EMBL/GenBank/DDBJ databases">
        <title>Draft genome sequence of an Alphaproteobacteria species associated to the Mediterranean sponge Oscarella lobularis.</title>
        <authorList>
            <person name="Jourda C."/>
            <person name="Santini S."/>
            <person name="Claverie J.-M."/>
        </authorList>
    </citation>
    <scope>NUCLEOTIDE SEQUENCE [LARGE SCALE GENOMIC DNA]</scope>
    <source>
        <strain evidence="2">IGS</strain>
    </source>
</reference>